<keyword evidence="3" id="KW-1185">Reference proteome</keyword>
<feature type="region of interest" description="Disordered" evidence="1">
    <location>
        <begin position="99"/>
        <end position="121"/>
    </location>
</feature>
<evidence type="ECO:0000256" key="1">
    <source>
        <dbReference type="SAM" id="MobiDB-lite"/>
    </source>
</evidence>
<accession>A0A0A6P3A9</accession>
<dbReference type="EMBL" id="JSZA02000247">
    <property type="protein sequence ID" value="KHD04902.1"/>
    <property type="molecule type" value="Genomic_DNA"/>
</dbReference>
<evidence type="ECO:0000313" key="3">
    <source>
        <dbReference type="Proteomes" id="UP000030428"/>
    </source>
</evidence>
<protein>
    <submittedName>
        <fullName evidence="2">Uncharacterized protein</fullName>
    </submittedName>
</protein>
<name>A0A0A6P3A9_9GAMM</name>
<sequence>MISLKTFRHDTVGDGVFKDGFGKYGVLTYDVGVWRTDMSLFLREIENVANMRVTELGTDGTGRGDACFFGNGFSRLLFKRMPKSIKSLKQIKDKKYGERFLTDSRPSRHSFAEQRNEKTTI</sequence>
<organism evidence="2 3">
    <name type="scientific">Candidatus Thiomargarita nelsonii</name>
    <dbReference type="NCBI Taxonomy" id="1003181"/>
    <lineage>
        <taxon>Bacteria</taxon>
        <taxon>Pseudomonadati</taxon>
        <taxon>Pseudomonadota</taxon>
        <taxon>Gammaproteobacteria</taxon>
        <taxon>Thiotrichales</taxon>
        <taxon>Thiotrichaceae</taxon>
        <taxon>Thiomargarita</taxon>
    </lineage>
</organism>
<evidence type="ECO:0000313" key="2">
    <source>
        <dbReference type="EMBL" id="KHD04902.1"/>
    </source>
</evidence>
<dbReference type="AlphaFoldDB" id="A0A0A6P3A9"/>
<comment type="caution">
    <text evidence="2">The sequence shown here is derived from an EMBL/GenBank/DDBJ whole genome shotgun (WGS) entry which is preliminary data.</text>
</comment>
<gene>
    <name evidence="2" type="ORF">PN36_31345</name>
</gene>
<proteinExistence type="predicted"/>
<reference evidence="2 3" key="1">
    <citation type="journal article" date="2016" name="Front. Microbiol.">
        <title>Single-Cell (Meta-)Genomics of a Dimorphic Candidatus Thiomargarita nelsonii Reveals Genomic Plasticity.</title>
        <authorList>
            <person name="Flood B.E."/>
            <person name="Fliss P."/>
            <person name="Jones D.S."/>
            <person name="Dick G.J."/>
            <person name="Jain S."/>
            <person name="Kaster A.K."/>
            <person name="Winkel M."/>
            <person name="Mussmann M."/>
            <person name="Bailey J."/>
        </authorList>
    </citation>
    <scope>NUCLEOTIDE SEQUENCE [LARGE SCALE GENOMIC DNA]</scope>
    <source>
        <strain evidence="2">Hydrate Ridge</strain>
    </source>
</reference>
<dbReference type="Proteomes" id="UP000030428">
    <property type="component" value="Unassembled WGS sequence"/>
</dbReference>